<sequence length="171" mass="18243">MPTRSAAVLTSGTANAARLFVAALAFTSAYVGFSAYNNAGSAAAEPPRTVTLAARDLPITEQITEPITVPAKAGEVFVSLVTGGADCLKTYVARGVVVNAGQSVAYGWKLTRWSPATKTWRTYLVEYDGFAGDAKTVEWRPQVTGNPGWYRVELTAEGAKTVRSERFQVSC</sequence>
<name>A0A931EVR8_9ACTN</name>
<evidence type="ECO:0008006" key="4">
    <source>
        <dbReference type="Google" id="ProtNLM"/>
    </source>
</evidence>
<reference evidence="2" key="1">
    <citation type="submission" date="2020-11" db="EMBL/GenBank/DDBJ databases">
        <title>Whole-genome analyses of Nonomuraea sp. K274.</title>
        <authorList>
            <person name="Veyisoglu A."/>
        </authorList>
    </citation>
    <scope>NUCLEOTIDE SEQUENCE</scope>
    <source>
        <strain evidence="2">K274</strain>
    </source>
</reference>
<proteinExistence type="predicted"/>
<evidence type="ECO:0000313" key="2">
    <source>
        <dbReference type="EMBL" id="MBF8185929.1"/>
    </source>
</evidence>
<keyword evidence="1" id="KW-0732">Signal</keyword>
<comment type="caution">
    <text evidence="2">The sequence shown here is derived from an EMBL/GenBank/DDBJ whole genome shotgun (WGS) entry which is preliminary data.</text>
</comment>
<feature type="chain" id="PRO_5038126159" description="Secreted protein" evidence="1">
    <location>
        <begin position="17"/>
        <end position="171"/>
    </location>
</feature>
<dbReference type="AlphaFoldDB" id="A0A931EVR8"/>
<dbReference type="RefSeq" id="WP_195894909.1">
    <property type="nucleotide sequence ID" value="NZ_JADOGI010000020.1"/>
</dbReference>
<evidence type="ECO:0000256" key="1">
    <source>
        <dbReference type="SAM" id="SignalP"/>
    </source>
</evidence>
<dbReference type="Proteomes" id="UP000605361">
    <property type="component" value="Unassembled WGS sequence"/>
</dbReference>
<organism evidence="2 3">
    <name type="scientific">Nonomuraea cypriaca</name>
    <dbReference type="NCBI Taxonomy" id="1187855"/>
    <lineage>
        <taxon>Bacteria</taxon>
        <taxon>Bacillati</taxon>
        <taxon>Actinomycetota</taxon>
        <taxon>Actinomycetes</taxon>
        <taxon>Streptosporangiales</taxon>
        <taxon>Streptosporangiaceae</taxon>
        <taxon>Nonomuraea</taxon>
    </lineage>
</organism>
<dbReference type="EMBL" id="JADOGI010000020">
    <property type="protein sequence ID" value="MBF8185929.1"/>
    <property type="molecule type" value="Genomic_DNA"/>
</dbReference>
<keyword evidence="3" id="KW-1185">Reference proteome</keyword>
<protein>
    <recommendedName>
        <fullName evidence="4">Secreted protein</fullName>
    </recommendedName>
</protein>
<feature type="signal peptide" evidence="1">
    <location>
        <begin position="1"/>
        <end position="16"/>
    </location>
</feature>
<accession>A0A931EVR8</accession>
<evidence type="ECO:0000313" key="3">
    <source>
        <dbReference type="Proteomes" id="UP000605361"/>
    </source>
</evidence>
<gene>
    <name evidence="2" type="ORF">ITP53_09255</name>
</gene>